<dbReference type="AlphaFoldDB" id="A0A2M9Q5Q6"/>
<comment type="caution">
    <text evidence="1">The sequence shown here is derived from an EMBL/GenBank/DDBJ whole genome shotgun (WGS) entry which is preliminary data.</text>
</comment>
<sequence length="167" mass="19193">MTANNSPMKHNIKNFIFEKVVNEKQLNQTSVFGSEWKYALKESCIIWKIKCSVSLVTMGMVALEVAPNHQYLNIILLETFEEYRNKDIGKVLIAFSYLLSKNFTDEVFKLESSKVTQNPQYLLTVESKPNARSYYSQKIGAKSSTEVYDIFIINAKLGNTLINNYLK</sequence>
<organism evidence="1 2">
    <name type="scientific">Lysinibacillus xylanilyticus</name>
    <dbReference type="NCBI Taxonomy" id="582475"/>
    <lineage>
        <taxon>Bacteria</taxon>
        <taxon>Bacillati</taxon>
        <taxon>Bacillota</taxon>
        <taxon>Bacilli</taxon>
        <taxon>Bacillales</taxon>
        <taxon>Bacillaceae</taxon>
        <taxon>Lysinibacillus</taxon>
    </lineage>
</organism>
<proteinExistence type="predicted"/>
<name>A0A2M9Q5Q6_9BACI</name>
<accession>A0A2M9Q5Q6</accession>
<dbReference type="RefSeq" id="WP_100543376.1">
    <property type="nucleotide sequence ID" value="NZ_JBIWFF010000011.1"/>
</dbReference>
<dbReference type="Proteomes" id="UP000232101">
    <property type="component" value="Unassembled WGS sequence"/>
</dbReference>
<protein>
    <recommendedName>
        <fullName evidence="3">N-acetyltransferase domain-containing protein</fullName>
    </recommendedName>
</protein>
<gene>
    <name evidence="1" type="ORF">CWD94_12745</name>
</gene>
<dbReference type="EMBL" id="PHQY01000612">
    <property type="protein sequence ID" value="PJO43411.1"/>
    <property type="molecule type" value="Genomic_DNA"/>
</dbReference>
<evidence type="ECO:0000313" key="2">
    <source>
        <dbReference type="Proteomes" id="UP000232101"/>
    </source>
</evidence>
<evidence type="ECO:0008006" key="3">
    <source>
        <dbReference type="Google" id="ProtNLM"/>
    </source>
</evidence>
<reference evidence="1 2" key="1">
    <citation type="submission" date="2017-11" db="EMBL/GenBank/DDBJ databases">
        <title>Bacterial isolate from king chilli rhizosphere.</title>
        <authorList>
            <person name="Takhelmayum P."/>
            <person name="Sarangthem I."/>
        </authorList>
    </citation>
    <scope>NUCLEOTIDE SEQUENCE [LARGE SCALE GENOMIC DNA]</scope>
    <source>
        <strain evidence="2">t26</strain>
    </source>
</reference>
<evidence type="ECO:0000313" key="1">
    <source>
        <dbReference type="EMBL" id="PJO43411.1"/>
    </source>
</evidence>